<dbReference type="PANTHER" id="PTHR21137:SF44">
    <property type="entry name" value="ODORANT RECEPTOR 13A-RELATED"/>
    <property type="match status" value="1"/>
</dbReference>
<keyword evidence="5 11" id="KW-0552">Olfaction</keyword>
<accession>A0ABM3V0S4</accession>
<evidence type="ECO:0000256" key="9">
    <source>
        <dbReference type="ARBA" id="ARBA00023224"/>
    </source>
</evidence>
<organism evidence="12 13">
    <name type="scientific">Musca domestica</name>
    <name type="common">House fly</name>
    <dbReference type="NCBI Taxonomy" id="7370"/>
    <lineage>
        <taxon>Eukaryota</taxon>
        <taxon>Metazoa</taxon>
        <taxon>Ecdysozoa</taxon>
        <taxon>Arthropoda</taxon>
        <taxon>Hexapoda</taxon>
        <taxon>Insecta</taxon>
        <taxon>Pterygota</taxon>
        <taxon>Neoptera</taxon>
        <taxon>Endopterygota</taxon>
        <taxon>Diptera</taxon>
        <taxon>Brachycera</taxon>
        <taxon>Muscomorpha</taxon>
        <taxon>Muscoidea</taxon>
        <taxon>Muscidae</taxon>
        <taxon>Musca</taxon>
    </lineage>
</organism>
<keyword evidence="12" id="KW-1185">Reference proteome</keyword>
<protein>
    <recommendedName>
        <fullName evidence="11">Odorant receptor</fullName>
    </recommendedName>
</protein>
<sequence length="410" mass="48101">MFKLNNFEEFFVYVDFIYATIGIESWARRERRTRCKKYLKTIIFYINITNMNVVMLAEILNLFLSTTDTVDIPDLLMSMSYIGFVINSSWKIYMIWKKRPLIESLICDFHDIFPTKLILQQDYGVQAYLRKCHRKSKFMSLLFVFAIWFFNLLAILEFGISSRNAHHSRSQQELPYFMYIPWNWQNHWSYYLLYIMASMAGHTTAMGNVSNDLLLYSLISQLIMHFDFVANTMESYEIGSGSKGVAKMEGRENGNDLEFLKIFIEYHSHLLGLSDRLNDIFGLLLFVHFASATFVICLLGFLMTIGTSFLSLFKLSLFLFTMLIQSAEICSYGQMLMDSSLRVSTAVLTTQWLKTEVRCQKMLILMSKRAQRPAQLKATYFIWISQGTMNELLHLSYKFFTLLRTMYVKK</sequence>
<feature type="transmembrane region" description="Helical" evidence="11">
    <location>
        <begin position="138"/>
        <end position="160"/>
    </location>
</feature>
<feature type="transmembrane region" description="Helical" evidence="11">
    <location>
        <begin position="280"/>
        <end position="302"/>
    </location>
</feature>
<evidence type="ECO:0000256" key="10">
    <source>
        <dbReference type="ARBA" id="ARBA00038679"/>
    </source>
</evidence>
<evidence type="ECO:0000256" key="7">
    <source>
        <dbReference type="ARBA" id="ARBA00023136"/>
    </source>
</evidence>
<comment type="subcellular location">
    <subcellularLocation>
        <location evidence="1 11">Cell membrane</location>
        <topology evidence="1 11">Multi-pass membrane protein</topology>
    </subcellularLocation>
</comment>
<keyword evidence="8 11" id="KW-0675">Receptor</keyword>
<evidence type="ECO:0000256" key="5">
    <source>
        <dbReference type="ARBA" id="ARBA00022725"/>
    </source>
</evidence>
<evidence type="ECO:0000256" key="4">
    <source>
        <dbReference type="ARBA" id="ARBA00022692"/>
    </source>
</evidence>
<feature type="transmembrane region" description="Helical" evidence="11">
    <location>
        <begin position="309"/>
        <end position="327"/>
    </location>
</feature>
<keyword evidence="3 11" id="KW-0716">Sensory transduction</keyword>
<comment type="subunit">
    <text evidence="10">Interacts with Orco. Complexes exist early in the endomembrane system in olfactory sensory neurons (OSNs), coupling these complexes to the conserved ciliary trafficking pathway.</text>
</comment>
<evidence type="ECO:0000256" key="8">
    <source>
        <dbReference type="ARBA" id="ARBA00023170"/>
    </source>
</evidence>
<evidence type="ECO:0000256" key="1">
    <source>
        <dbReference type="ARBA" id="ARBA00004651"/>
    </source>
</evidence>
<reference evidence="13" key="1">
    <citation type="submission" date="2025-08" db="UniProtKB">
        <authorList>
            <consortium name="RefSeq"/>
        </authorList>
    </citation>
    <scope>IDENTIFICATION</scope>
    <source>
        <strain evidence="13">Aabys</strain>
        <tissue evidence="13">Whole body</tissue>
    </source>
</reference>
<comment type="caution">
    <text evidence="11">Lacks conserved residue(s) required for the propagation of feature annotation.</text>
</comment>
<dbReference type="Proteomes" id="UP001652621">
    <property type="component" value="Unplaced"/>
</dbReference>
<dbReference type="PANTHER" id="PTHR21137">
    <property type="entry name" value="ODORANT RECEPTOR"/>
    <property type="match status" value="1"/>
</dbReference>
<keyword evidence="2" id="KW-1003">Cell membrane</keyword>
<evidence type="ECO:0000256" key="2">
    <source>
        <dbReference type="ARBA" id="ARBA00022475"/>
    </source>
</evidence>
<dbReference type="GeneID" id="131802785"/>
<evidence type="ECO:0000256" key="11">
    <source>
        <dbReference type="RuleBase" id="RU351113"/>
    </source>
</evidence>
<dbReference type="Pfam" id="PF02949">
    <property type="entry name" value="7tm_6"/>
    <property type="match status" value="1"/>
</dbReference>
<dbReference type="InterPro" id="IPR004117">
    <property type="entry name" value="7tm6_olfct_rcpt"/>
</dbReference>
<keyword evidence="6 11" id="KW-1133">Transmembrane helix</keyword>
<name>A0ABM3V0S4_MUSDO</name>
<evidence type="ECO:0000313" key="13">
    <source>
        <dbReference type="RefSeq" id="XP_058979381.1"/>
    </source>
</evidence>
<evidence type="ECO:0000313" key="12">
    <source>
        <dbReference type="Proteomes" id="UP001652621"/>
    </source>
</evidence>
<comment type="similarity">
    <text evidence="11">Belongs to the insect chemoreceptor superfamily. Heteromeric odorant receptor channel (TC 1.A.69) family.</text>
</comment>
<feature type="transmembrane region" description="Helical" evidence="11">
    <location>
        <begin position="75"/>
        <end position="96"/>
    </location>
</feature>
<keyword evidence="4 11" id="KW-0812">Transmembrane</keyword>
<evidence type="ECO:0000256" key="6">
    <source>
        <dbReference type="ARBA" id="ARBA00022989"/>
    </source>
</evidence>
<gene>
    <name evidence="13" type="primary">LOC131802785</name>
</gene>
<keyword evidence="7 11" id="KW-0472">Membrane</keyword>
<feature type="transmembrane region" description="Helical" evidence="11">
    <location>
        <begin position="38"/>
        <end position="63"/>
    </location>
</feature>
<keyword evidence="9 11" id="KW-0807">Transducer</keyword>
<proteinExistence type="inferred from homology"/>
<dbReference type="RefSeq" id="XP_058979381.1">
    <property type="nucleotide sequence ID" value="XM_059123398.1"/>
</dbReference>
<evidence type="ECO:0000256" key="3">
    <source>
        <dbReference type="ARBA" id="ARBA00022606"/>
    </source>
</evidence>